<dbReference type="AlphaFoldDB" id="A0AAV4M727"/>
<name>A0AAV4M727_CAEEX</name>
<dbReference type="EMBL" id="BPLR01019467">
    <property type="protein sequence ID" value="GIX68188.1"/>
    <property type="molecule type" value="Genomic_DNA"/>
</dbReference>
<comment type="caution">
    <text evidence="1">The sequence shown here is derived from an EMBL/GenBank/DDBJ whole genome shotgun (WGS) entry which is preliminary data.</text>
</comment>
<keyword evidence="2" id="KW-1185">Reference proteome</keyword>
<proteinExistence type="predicted"/>
<accession>A0AAV4M727</accession>
<gene>
    <name evidence="1" type="ORF">CEXT_774451</name>
</gene>
<reference evidence="1 2" key="1">
    <citation type="submission" date="2021-06" db="EMBL/GenBank/DDBJ databases">
        <title>Caerostris extrusa draft genome.</title>
        <authorList>
            <person name="Kono N."/>
            <person name="Arakawa K."/>
        </authorList>
    </citation>
    <scope>NUCLEOTIDE SEQUENCE [LARGE SCALE GENOMIC DNA]</scope>
</reference>
<organism evidence="1 2">
    <name type="scientific">Caerostris extrusa</name>
    <name type="common">Bark spider</name>
    <name type="synonym">Caerostris bankana</name>
    <dbReference type="NCBI Taxonomy" id="172846"/>
    <lineage>
        <taxon>Eukaryota</taxon>
        <taxon>Metazoa</taxon>
        <taxon>Ecdysozoa</taxon>
        <taxon>Arthropoda</taxon>
        <taxon>Chelicerata</taxon>
        <taxon>Arachnida</taxon>
        <taxon>Araneae</taxon>
        <taxon>Araneomorphae</taxon>
        <taxon>Entelegynae</taxon>
        <taxon>Araneoidea</taxon>
        <taxon>Araneidae</taxon>
        <taxon>Caerostris</taxon>
    </lineage>
</organism>
<sequence>MNDFIASPVLVPTTSTFFLAPRRSTTDFGGNVNVFISNTAKVTLSGIFFSCEMPFPLLFVFNLDRQSCVWTLARPYPVLLVRVE</sequence>
<protein>
    <submittedName>
        <fullName evidence="1">Uncharacterized protein</fullName>
    </submittedName>
</protein>
<dbReference type="Proteomes" id="UP001054945">
    <property type="component" value="Unassembled WGS sequence"/>
</dbReference>
<evidence type="ECO:0000313" key="1">
    <source>
        <dbReference type="EMBL" id="GIX68188.1"/>
    </source>
</evidence>
<evidence type="ECO:0000313" key="2">
    <source>
        <dbReference type="Proteomes" id="UP001054945"/>
    </source>
</evidence>